<dbReference type="SMART" id="SM00014">
    <property type="entry name" value="acidPPc"/>
    <property type="match status" value="1"/>
</dbReference>
<dbReference type="RefSeq" id="WP_016421148.1">
    <property type="nucleotide sequence ID" value="NZ_FNND01000008.1"/>
</dbReference>
<feature type="transmembrane region" description="Helical" evidence="1">
    <location>
        <begin position="60"/>
        <end position="78"/>
    </location>
</feature>
<dbReference type="GeneID" id="85015999"/>
<reference evidence="3 4" key="1">
    <citation type="submission" date="2016-10" db="EMBL/GenBank/DDBJ databases">
        <authorList>
            <person name="Varghese N."/>
            <person name="Submissions S."/>
        </authorList>
    </citation>
    <scope>NUCLEOTIDE SEQUENCE [LARGE SCALE GENOMIC DNA]</scope>
    <source>
        <strain evidence="3 4">DSM 11449</strain>
    </source>
</reference>
<keyword evidence="4" id="KW-1185">Reference proteome</keyword>
<evidence type="ECO:0000313" key="4">
    <source>
        <dbReference type="Proteomes" id="UP000182771"/>
    </source>
</evidence>
<comment type="caution">
    <text evidence="3">The sequence shown here is derived from an EMBL/GenBank/DDBJ whole genome shotgun (WGS) entry which is preliminary data.</text>
</comment>
<sequence>MLADLLEKDYQLLVAINQTGSLSWDTFWLLITNAWNWVPFFALILWANFHFFARKEAWRIFFYAIGTLLLTVAITNTTKEIVGRLRPLHTEALIAQLRIVIGEKGYSFFSGHTSNSFALTTFLYLVFRKRIRFAFWLFLWPLPYAYSRLYLGVHFPTDILVGLLVGVTTALVGYWFYLRGKRRSTSTDYEEYAPLPDRKS</sequence>
<dbReference type="InterPro" id="IPR036938">
    <property type="entry name" value="PAP2/HPO_sf"/>
</dbReference>
<dbReference type="InterPro" id="IPR000326">
    <property type="entry name" value="PAP2/HPO"/>
</dbReference>
<gene>
    <name evidence="3" type="ORF">SAMN05444420_10875</name>
</gene>
<evidence type="ECO:0000259" key="2">
    <source>
        <dbReference type="SMART" id="SM00014"/>
    </source>
</evidence>
<dbReference type="OrthoDB" id="9789113at2"/>
<feature type="domain" description="Phosphatidic acid phosphatase type 2/haloperoxidase" evidence="2">
    <location>
        <begin position="60"/>
        <end position="174"/>
    </location>
</feature>
<evidence type="ECO:0000256" key="1">
    <source>
        <dbReference type="SAM" id="Phobius"/>
    </source>
</evidence>
<dbReference type="EMBL" id="FNND01000008">
    <property type="protein sequence ID" value="SDX10348.1"/>
    <property type="molecule type" value="Genomic_DNA"/>
</dbReference>
<proteinExistence type="predicted"/>
<feature type="transmembrane region" description="Helical" evidence="1">
    <location>
        <begin position="106"/>
        <end position="126"/>
    </location>
</feature>
<organism evidence="3 4">
    <name type="scientific">Capnocytophaga granulosa</name>
    <dbReference type="NCBI Taxonomy" id="45242"/>
    <lineage>
        <taxon>Bacteria</taxon>
        <taxon>Pseudomonadati</taxon>
        <taxon>Bacteroidota</taxon>
        <taxon>Flavobacteriia</taxon>
        <taxon>Flavobacteriales</taxon>
        <taxon>Flavobacteriaceae</taxon>
        <taxon>Capnocytophaga</taxon>
    </lineage>
</organism>
<dbReference type="Proteomes" id="UP000182771">
    <property type="component" value="Unassembled WGS sequence"/>
</dbReference>
<dbReference type="PANTHER" id="PTHR14969">
    <property type="entry name" value="SPHINGOSINE-1-PHOSPHATE PHOSPHOHYDROLASE"/>
    <property type="match status" value="1"/>
</dbReference>
<keyword evidence="1" id="KW-0472">Membrane</keyword>
<dbReference type="AlphaFoldDB" id="A0A1H2Z020"/>
<dbReference type="SUPFAM" id="SSF48317">
    <property type="entry name" value="Acid phosphatase/Vanadium-dependent haloperoxidase"/>
    <property type="match status" value="1"/>
</dbReference>
<feature type="transmembrane region" description="Helical" evidence="1">
    <location>
        <begin position="159"/>
        <end position="177"/>
    </location>
</feature>
<keyword evidence="1" id="KW-1133">Transmembrane helix</keyword>
<feature type="transmembrane region" description="Helical" evidence="1">
    <location>
        <begin position="34"/>
        <end position="53"/>
    </location>
</feature>
<evidence type="ECO:0000313" key="3">
    <source>
        <dbReference type="EMBL" id="SDX10348.1"/>
    </source>
</evidence>
<dbReference type="Gene3D" id="1.20.144.10">
    <property type="entry name" value="Phosphatidic acid phosphatase type 2/haloperoxidase"/>
    <property type="match status" value="1"/>
</dbReference>
<protein>
    <submittedName>
        <fullName evidence="3">Undecaprenyl-diphosphatase</fullName>
    </submittedName>
</protein>
<keyword evidence="1" id="KW-0812">Transmembrane</keyword>
<name>A0A1H2Z020_9FLAO</name>
<feature type="transmembrane region" description="Helical" evidence="1">
    <location>
        <begin position="133"/>
        <end position="153"/>
    </location>
</feature>
<dbReference type="PANTHER" id="PTHR14969:SF13">
    <property type="entry name" value="AT30094P"/>
    <property type="match status" value="1"/>
</dbReference>
<dbReference type="Pfam" id="PF01569">
    <property type="entry name" value="PAP2"/>
    <property type="match status" value="1"/>
</dbReference>
<accession>A0A1H2Z020</accession>